<gene>
    <name evidence="2" type="primary">E4</name>
</gene>
<proteinExistence type="predicted"/>
<feature type="compositionally biased region" description="Pro residues" evidence="1">
    <location>
        <begin position="1"/>
        <end position="11"/>
    </location>
</feature>
<name>A4Z4U2_9PAPI</name>
<evidence type="ECO:0000313" key="3">
    <source>
        <dbReference type="Proteomes" id="UP000098151"/>
    </source>
</evidence>
<reference evidence="2" key="1">
    <citation type="journal article" date="2007" name="Genome Biol.">
        <title>Ancient papillomavirus-host co-speciation in Felidae.</title>
        <authorList>
            <person name="Rector A."/>
            <person name="Lemey P."/>
            <person name="Tachezy R."/>
            <person name="Mostmans S."/>
            <person name="Ghim S.J."/>
            <person name="Van Doorslaer K."/>
            <person name="Roelke M."/>
            <person name="Bush M."/>
            <person name="Montali R.J."/>
            <person name="Joslin J."/>
            <person name="Burk R.D."/>
            <person name="Jenson A.B."/>
            <person name="Sundberg J.P."/>
            <person name="Shapiro B."/>
            <person name="Van Ranst M."/>
        </authorList>
    </citation>
    <scope>NUCLEOTIDE SEQUENCE [LARGE SCALE GENOMIC DNA]</scope>
</reference>
<dbReference type="Proteomes" id="UP000098151">
    <property type="component" value="Segment"/>
</dbReference>
<evidence type="ECO:0000256" key="1">
    <source>
        <dbReference type="SAM" id="MobiDB-lite"/>
    </source>
</evidence>
<dbReference type="EMBL" id="DQ180494">
    <property type="protein sequence ID" value="ABA61875.1"/>
    <property type="molecule type" value="Genomic_DNA"/>
</dbReference>
<organism evidence="2 3">
    <name type="scientific">Uncia uncia papillomavirus type 1</name>
    <dbReference type="NCBI Taxonomy" id="348686"/>
    <lineage>
        <taxon>Viruses</taxon>
        <taxon>Monodnaviria</taxon>
        <taxon>Shotokuvirae</taxon>
        <taxon>Cossaviricota</taxon>
        <taxon>Papovaviricetes</taxon>
        <taxon>Zurhausenvirales</taxon>
        <taxon>Papillomaviridae</taxon>
        <taxon>Firstpapillomavirinae</taxon>
        <taxon>Lambdapapillomavirus</taxon>
        <taxon>Lambdapapillomavirus 1</taxon>
    </lineage>
</organism>
<sequence length="109" mass="12070">QHLFPLVPPAPDLETPPRRGLPPPVALPRSKRPPRPGNDSCVCLRPRPPGLDSEEEEEEEGKEIWKPPLCGLSLRLQKKLGNLLLLSPEDLEGDLGVFCMRPEIPPSLC</sequence>
<protein>
    <submittedName>
        <fullName evidence="2">E4</fullName>
    </submittedName>
</protein>
<accession>A4Z4U2</accession>
<feature type="compositionally biased region" description="Acidic residues" evidence="1">
    <location>
        <begin position="52"/>
        <end position="61"/>
    </location>
</feature>
<evidence type="ECO:0000313" key="2">
    <source>
        <dbReference type="EMBL" id="ABA61875.1"/>
    </source>
</evidence>
<feature type="non-terminal residue" evidence="2">
    <location>
        <position position="1"/>
    </location>
</feature>
<feature type="region of interest" description="Disordered" evidence="1">
    <location>
        <begin position="1"/>
        <end position="64"/>
    </location>
</feature>